<keyword evidence="1" id="KW-0812">Transmembrane</keyword>
<dbReference type="AlphaFoldDB" id="A0A9D4ZQQ0"/>
<keyword evidence="1" id="KW-0472">Membrane</keyword>
<name>A0A9D4ZQQ0_ADICA</name>
<feature type="transmembrane region" description="Helical" evidence="1">
    <location>
        <begin position="182"/>
        <end position="204"/>
    </location>
</feature>
<dbReference type="Proteomes" id="UP000886520">
    <property type="component" value="Chromosome 1"/>
</dbReference>
<evidence type="ECO:0000256" key="1">
    <source>
        <dbReference type="SAM" id="Phobius"/>
    </source>
</evidence>
<reference evidence="2" key="1">
    <citation type="submission" date="2021-01" db="EMBL/GenBank/DDBJ databases">
        <title>Adiantum capillus-veneris genome.</title>
        <authorList>
            <person name="Fang Y."/>
            <person name="Liao Q."/>
        </authorList>
    </citation>
    <scope>NUCLEOTIDE SEQUENCE</scope>
    <source>
        <strain evidence="2">H3</strain>
        <tissue evidence="2">Leaf</tissue>
    </source>
</reference>
<organism evidence="2 3">
    <name type="scientific">Adiantum capillus-veneris</name>
    <name type="common">Maidenhair fern</name>
    <dbReference type="NCBI Taxonomy" id="13818"/>
    <lineage>
        <taxon>Eukaryota</taxon>
        <taxon>Viridiplantae</taxon>
        <taxon>Streptophyta</taxon>
        <taxon>Embryophyta</taxon>
        <taxon>Tracheophyta</taxon>
        <taxon>Polypodiopsida</taxon>
        <taxon>Polypodiidae</taxon>
        <taxon>Polypodiales</taxon>
        <taxon>Pteridineae</taxon>
        <taxon>Pteridaceae</taxon>
        <taxon>Vittarioideae</taxon>
        <taxon>Adiantum</taxon>
    </lineage>
</organism>
<keyword evidence="1" id="KW-1133">Transmembrane helix</keyword>
<proteinExistence type="predicted"/>
<protein>
    <submittedName>
        <fullName evidence="2">Uncharacterized protein</fullName>
    </submittedName>
</protein>
<gene>
    <name evidence="2" type="ORF">GOP47_0000417</name>
</gene>
<feature type="transmembrane region" description="Helical" evidence="1">
    <location>
        <begin position="69"/>
        <end position="89"/>
    </location>
</feature>
<evidence type="ECO:0000313" key="2">
    <source>
        <dbReference type="EMBL" id="KAI5084248.1"/>
    </source>
</evidence>
<comment type="caution">
    <text evidence="2">The sequence shown here is derived from an EMBL/GenBank/DDBJ whole genome shotgun (WGS) entry which is preliminary data.</text>
</comment>
<feature type="transmembrane region" description="Helical" evidence="1">
    <location>
        <begin position="95"/>
        <end position="114"/>
    </location>
</feature>
<feature type="transmembrane region" description="Helical" evidence="1">
    <location>
        <begin position="29"/>
        <end position="48"/>
    </location>
</feature>
<accession>A0A9D4ZQQ0</accession>
<evidence type="ECO:0000313" key="3">
    <source>
        <dbReference type="Proteomes" id="UP000886520"/>
    </source>
</evidence>
<dbReference type="EMBL" id="JABFUD020000001">
    <property type="protein sequence ID" value="KAI5084248.1"/>
    <property type="molecule type" value="Genomic_DNA"/>
</dbReference>
<keyword evidence="3" id="KW-1185">Reference proteome</keyword>
<sequence>MASEDESNPHVSLAHVRKKAMKSREGSSLLQLLNFFSLLLAIPMLVAYMNILRHTTELMHHHDFIRAEIFMELLILSAWVTGILASYLHARCLNWAHMLSLLLLLAMLIHLALLRTYNHAIALKDNLPQSDYYLPSLLQSCNPLQVATKDKVQGSSVCLDPPSSTHEKIFLLNHTKKDVHKVVLLSLISIHVIYAISKCCHYMVHIMKPIYLNYYKRS</sequence>